<comment type="caution">
    <text evidence="2">The sequence shown here is derived from an EMBL/GenBank/DDBJ whole genome shotgun (WGS) entry which is preliminary data.</text>
</comment>
<dbReference type="AlphaFoldDB" id="W2X199"/>
<name>W2X199_PHYNI</name>
<evidence type="ECO:0000313" key="2">
    <source>
        <dbReference type="EMBL" id="ETP16173.1"/>
    </source>
</evidence>
<sequence>MALREIMIPGSRLVPLLEKLAVVTVAGGEGTSSWFSSLPARARRKSFRKITASSATPSATARMATIKTVFESSLPESVSLDEPPATPSPVGDEDTEVGSVVVEGTDVSVVLDAALLLELVLLMIEKTLEQSTPNAQEPSTLT</sequence>
<dbReference type="Proteomes" id="UP000018958">
    <property type="component" value="Unassembled WGS sequence"/>
</dbReference>
<protein>
    <submittedName>
        <fullName evidence="2">Uncharacterized protein</fullName>
    </submittedName>
</protein>
<dbReference type="EMBL" id="ANIX01001868">
    <property type="protein sequence ID" value="ETP16173.1"/>
    <property type="molecule type" value="Genomic_DNA"/>
</dbReference>
<reference evidence="2 3" key="1">
    <citation type="submission" date="2013-11" db="EMBL/GenBank/DDBJ databases">
        <title>The Genome Sequence of Phytophthora parasitica CJ01A1.</title>
        <authorList>
            <consortium name="The Broad Institute Genomics Platform"/>
            <person name="Russ C."/>
            <person name="Tyler B."/>
            <person name="Panabieres F."/>
            <person name="Shan W."/>
            <person name="Tripathy S."/>
            <person name="Grunwald N."/>
            <person name="Machado M."/>
            <person name="Johnson C.S."/>
            <person name="Walker B."/>
            <person name="Young S.K."/>
            <person name="Zeng Q."/>
            <person name="Gargeya S."/>
            <person name="Fitzgerald M."/>
            <person name="Haas B."/>
            <person name="Abouelleil A."/>
            <person name="Allen A.W."/>
            <person name="Alvarado L."/>
            <person name="Arachchi H.M."/>
            <person name="Berlin A.M."/>
            <person name="Chapman S.B."/>
            <person name="Gainer-Dewar J."/>
            <person name="Goldberg J."/>
            <person name="Griggs A."/>
            <person name="Gujja S."/>
            <person name="Hansen M."/>
            <person name="Howarth C."/>
            <person name="Imamovic A."/>
            <person name="Ireland A."/>
            <person name="Larimer J."/>
            <person name="McCowan C."/>
            <person name="Murphy C."/>
            <person name="Pearson M."/>
            <person name="Poon T.W."/>
            <person name="Priest M."/>
            <person name="Roberts A."/>
            <person name="Saif S."/>
            <person name="Shea T."/>
            <person name="Sisk P."/>
            <person name="Sykes S."/>
            <person name="Wortman J."/>
            <person name="Nusbaum C."/>
            <person name="Birren B."/>
        </authorList>
    </citation>
    <scope>NUCLEOTIDE SEQUENCE [LARGE SCALE GENOMIC DNA]</scope>
    <source>
        <strain evidence="2 3">CJ01A1</strain>
    </source>
</reference>
<gene>
    <name evidence="2" type="ORF">F441_09191</name>
</gene>
<evidence type="ECO:0000313" key="3">
    <source>
        <dbReference type="Proteomes" id="UP000018958"/>
    </source>
</evidence>
<evidence type="ECO:0000256" key="1">
    <source>
        <dbReference type="SAM" id="MobiDB-lite"/>
    </source>
</evidence>
<feature type="region of interest" description="Disordered" evidence="1">
    <location>
        <begin position="74"/>
        <end position="95"/>
    </location>
</feature>
<proteinExistence type="predicted"/>
<organism evidence="2 3">
    <name type="scientific">Phytophthora nicotianae CJ01A1</name>
    <dbReference type="NCBI Taxonomy" id="1317063"/>
    <lineage>
        <taxon>Eukaryota</taxon>
        <taxon>Sar</taxon>
        <taxon>Stramenopiles</taxon>
        <taxon>Oomycota</taxon>
        <taxon>Peronosporomycetes</taxon>
        <taxon>Peronosporales</taxon>
        <taxon>Peronosporaceae</taxon>
        <taxon>Phytophthora</taxon>
    </lineage>
</organism>
<accession>W2X199</accession>